<dbReference type="KEGG" id="dosa:Os01g0287501"/>
<dbReference type="Proteomes" id="UP000000763">
    <property type="component" value="Chromosome 1"/>
</dbReference>
<reference evidence="2" key="2">
    <citation type="journal article" date="2008" name="Nucleic Acids Res.">
        <title>The rice annotation project database (RAP-DB): 2008 update.</title>
        <authorList>
            <consortium name="The rice annotation project (RAP)"/>
        </authorList>
    </citation>
    <scope>GENOME REANNOTATION</scope>
    <source>
        <strain evidence="2">cv. Nipponbare</strain>
    </source>
</reference>
<reference evidence="1 2" key="1">
    <citation type="journal article" date="2005" name="Nature">
        <title>The map-based sequence of the rice genome.</title>
        <authorList>
            <consortium name="International rice genome sequencing project (IRGSP)"/>
            <person name="Matsumoto T."/>
            <person name="Wu J."/>
            <person name="Kanamori H."/>
            <person name="Katayose Y."/>
            <person name="Fujisawa M."/>
            <person name="Namiki N."/>
            <person name="Mizuno H."/>
            <person name="Yamamoto K."/>
            <person name="Antonio B.A."/>
            <person name="Baba T."/>
            <person name="Sakata K."/>
            <person name="Nagamura Y."/>
            <person name="Aoki H."/>
            <person name="Arikawa K."/>
            <person name="Arita K."/>
            <person name="Bito T."/>
            <person name="Chiden Y."/>
            <person name="Fujitsuka N."/>
            <person name="Fukunaka R."/>
            <person name="Hamada M."/>
            <person name="Harada C."/>
            <person name="Hayashi A."/>
            <person name="Hijishita S."/>
            <person name="Honda M."/>
            <person name="Hosokawa S."/>
            <person name="Ichikawa Y."/>
            <person name="Idonuma A."/>
            <person name="Iijima M."/>
            <person name="Ikeda M."/>
            <person name="Ikeno M."/>
            <person name="Ito K."/>
            <person name="Ito S."/>
            <person name="Ito T."/>
            <person name="Ito Y."/>
            <person name="Ito Y."/>
            <person name="Iwabuchi A."/>
            <person name="Kamiya K."/>
            <person name="Karasawa W."/>
            <person name="Kurita K."/>
            <person name="Katagiri S."/>
            <person name="Kikuta A."/>
            <person name="Kobayashi H."/>
            <person name="Kobayashi N."/>
            <person name="Machita K."/>
            <person name="Maehara T."/>
            <person name="Masukawa M."/>
            <person name="Mizubayashi T."/>
            <person name="Mukai Y."/>
            <person name="Nagasaki H."/>
            <person name="Nagata Y."/>
            <person name="Naito S."/>
            <person name="Nakashima M."/>
            <person name="Nakama Y."/>
            <person name="Nakamichi Y."/>
            <person name="Nakamura M."/>
            <person name="Meguro A."/>
            <person name="Negishi M."/>
            <person name="Ohta I."/>
            <person name="Ohta T."/>
            <person name="Okamoto M."/>
            <person name="Ono N."/>
            <person name="Saji S."/>
            <person name="Sakaguchi M."/>
            <person name="Sakai K."/>
            <person name="Shibata M."/>
            <person name="Shimokawa T."/>
            <person name="Song J."/>
            <person name="Takazaki Y."/>
            <person name="Terasawa K."/>
            <person name="Tsugane M."/>
            <person name="Tsuji K."/>
            <person name="Ueda S."/>
            <person name="Waki K."/>
            <person name="Yamagata H."/>
            <person name="Yamamoto M."/>
            <person name="Yamamoto S."/>
            <person name="Yamane H."/>
            <person name="Yoshiki S."/>
            <person name="Yoshihara R."/>
            <person name="Yukawa K."/>
            <person name="Zhong H."/>
            <person name="Yano M."/>
            <person name="Yuan Q."/>
            <person name="Ouyang S."/>
            <person name="Liu J."/>
            <person name="Jones K.M."/>
            <person name="Gansberger K."/>
            <person name="Moffat K."/>
            <person name="Hill J."/>
            <person name="Bera J."/>
            <person name="Fadrosh D."/>
            <person name="Jin S."/>
            <person name="Johri S."/>
            <person name="Kim M."/>
            <person name="Overton L."/>
            <person name="Reardon M."/>
            <person name="Tsitrin T."/>
            <person name="Vuong H."/>
            <person name="Weaver B."/>
            <person name="Ciecko A."/>
            <person name="Tallon L."/>
            <person name="Jackson J."/>
            <person name="Pai G."/>
            <person name="Aken S.V."/>
            <person name="Utterback T."/>
            <person name="Reidmuller S."/>
            <person name="Feldblyum T."/>
            <person name="Hsiao J."/>
            <person name="Zismann V."/>
            <person name="Iobst S."/>
            <person name="de Vazeille A.R."/>
            <person name="Buell C.R."/>
            <person name="Ying K."/>
            <person name="Li Y."/>
            <person name="Lu T."/>
            <person name="Huang Y."/>
            <person name="Zhao Q."/>
            <person name="Feng Q."/>
            <person name="Zhang L."/>
            <person name="Zhu J."/>
            <person name="Weng Q."/>
            <person name="Mu J."/>
            <person name="Lu Y."/>
            <person name="Fan D."/>
            <person name="Liu Y."/>
            <person name="Guan J."/>
            <person name="Zhang Y."/>
            <person name="Yu S."/>
            <person name="Liu X."/>
            <person name="Zhang Y."/>
            <person name="Hong G."/>
            <person name="Han B."/>
            <person name="Choisne N."/>
            <person name="Demange N."/>
            <person name="Orjeda G."/>
            <person name="Samain S."/>
            <person name="Cattolico L."/>
            <person name="Pelletier E."/>
            <person name="Couloux A."/>
            <person name="Segurens B."/>
            <person name="Wincker P."/>
            <person name="D'Hont A."/>
            <person name="Scarpelli C."/>
            <person name="Weissenbach J."/>
            <person name="Salanoubat M."/>
            <person name="Quetier F."/>
            <person name="Yu Y."/>
            <person name="Kim H.R."/>
            <person name="Rambo T."/>
            <person name="Currie J."/>
            <person name="Collura K."/>
            <person name="Luo M."/>
            <person name="Yang T."/>
            <person name="Ammiraju J.S.S."/>
            <person name="Engler F."/>
            <person name="Soderlund C."/>
            <person name="Wing R.A."/>
            <person name="Palmer L.E."/>
            <person name="de la Bastide M."/>
            <person name="Spiegel L."/>
            <person name="Nascimento L."/>
            <person name="Zutavern T."/>
            <person name="O'Shaughnessy A."/>
            <person name="Dike S."/>
            <person name="Dedhia N."/>
            <person name="Preston R."/>
            <person name="Balija V."/>
            <person name="McCombie W.R."/>
            <person name="Chow T."/>
            <person name="Chen H."/>
            <person name="Chung M."/>
            <person name="Chen C."/>
            <person name="Shaw J."/>
            <person name="Wu H."/>
            <person name="Hsiao K."/>
            <person name="Chao Y."/>
            <person name="Chu M."/>
            <person name="Cheng C."/>
            <person name="Hour A."/>
            <person name="Lee P."/>
            <person name="Lin S."/>
            <person name="Lin Y."/>
            <person name="Liou J."/>
            <person name="Liu S."/>
            <person name="Hsing Y."/>
            <person name="Raghuvanshi S."/>
            <person name="Mohanty A."/>
            <person name="Bharti A.K."/>
            <person name="Gaur A."/>
            <person name="Gupta V."/>
            <person name="Kumar D."/>
            <person name="Ravi V."/>
            <person name="Vij S."/>
            <person name="Kapur A."/>
            <person name="Khurana P."/>
            <person name="Khurana P."/>
            <person name="Khurana J.P."/>
            <person name="Tyagi A.K."/>
            <person name="Gaikwad K."/>
            <person name="Singh A."/>
            <person name="Dalal V."/>
            <person name="Srivastava S."/>
            <person name="Dixit A."/>
            <person name="Pal A.K."/>
            <person name="Ghazi I.A."/>
            <person name="Yadav M."/>
            <person name="Pandit A."/>
            <person name="Bhargava A."/>
            <person name="Sureshbabu K."/>
            <person name="Batra K."/>
            <person name="Sharma T.R."/>
            <person name="Mohapatra T."/>
            <person name="Singh N.K."/>
            <person name="Messing J."/>
            <person name="Nelson A.B."/>
            <person name="Fuks G."/>
            <person name="Kavchok S."/>
            <person name="Keizer G."/>
            <person name="Linton E."/>
            <person name="Llaca V."/>
            <person name="Song R."/>
            <person name="Tanyolac B."/>
            <person name="Young S."/>
            <person name="Ho-Il K."/>
            <person name="Hahn J.H."/>
            <person name="Sangsakoo G."/>
            <person name="Vanavichit A."/>
            <person name="de Mattos Luiz.A.T."/>
            <person name="Zimmer P.D."/>
            <person name="Malone G."/>
            <person name="Dellagostin O."/>
            <person name="de Oliveira A.C."/>
            <person name="Bevan M."/>
            <person name="Bancroft I."/>
            <person name="Minx P."/>
            <person name="Cordum H."/>
            <person name="Wilson R."/>
            <person name="Cheng Z."/>
            <person name="Jin W."/>
            <person name="Jiang J."/>
            <person name="Leong S.A."/>
            <person name="Iwama H."/>
            <person name="Gojobori T."/>
            <person name="Itoh T."/>
            <person name="Niimura Y."/>
            <person name="Fujii Y."/>
            <person name="Habara T."/>
            <person name="Sakai H."/>
            <person name="Sato Y."/>
            <person name="Wilson G."/>
            <person name="Kumar K."/>
            <person name="McCouch S."/>
            <person name="Juretic N."/>
            <person name="Hoen D."/>
            <person name="Wright S."/>
            <person name="Bruskiewich R."/>
            <person name="Bureau T."/>
            <person name="Miyao A."/>
            <person name="Hirochika H."/>
            <person name="Nishikawa T."/>
            <person name="Kadowaki K."/>
            <person name="Sugiura M."/>
            <person name="Burr B."/>
            <person name="Sasaki T."/>
        </authorList>
    </citation>
    <scope>NUCLEOTIDE SEQUENCE [LARGE SCALE GENOMIC DNA]</scope>
    <source>
        <strain evidence="2">cv. Nipponbare</strain>
    </source>
</reference>
<evidence type="ECO:0000313" key="2">
    <source>
        <dbReference type="Proteomes" id="UP000000763"/>
    </source>
</evidence>
<dbReference type="EMBL" id="AP008207">
    <property type="protein sequence ID" value="BAH91010.1"/>
    <property type="molecule type" value="Genomic_DNA"/>
</dbReference>
<organism evidence="1 2">
    <name type="scientific">Oryza sativa subsp. japonica</name>
    <name type="common">Rice</name>
    <dbReference type="NCBI Taxonomy" id="39947"/>
    <lineage>
        <taxon>Eukaryota</taxon>
        <taxon>Viridiplantae</taxon>
        <taxon>Streptophyta</taxon>
        <taxon>Embryophyta</taxon>
        <taxon>Tracheophyta</taxon>
        <taxon>Spermatophyta</taxon>
        <taxon>Magnoliopsida</taxon>
        <taxon>Liliopsida</taxon>
        <taxon>Poales</taxon>
        <taxon>Poaceae</taxon>
        <taxon>BOP clade</taxon>
        <taxon>Oryzoideae</taxon>
        <taxon>Oryzeae</taxon>
        <taxon>Oryzinae</taxon>
        <taxon>Oryza</taxon>
        <taxon>Oryza sativa</taxon>
    </lineage>
</organism>
<proteinExistence type="predicted"/>
<accession>C7IWW4</accession>
<gene>
    <name evidence="1" type="ordered locus">Os01g0287501</name>
</gene>
<evidence type="ECO:0000313" key="1">
    <source>
        <dbReference type="EMBL" id="BAH91010.1"/>
    </source>
</evidence>
<name>C7IWW4_ORYSJ</name>
<dbReference type="AlphaFoldDB" id="C7IWW4"/>
<sequence length="290" mass="33474">MGEKERRMRVEGWMGRTEMIDRRWQRLHSGERERKLCVRKWMGSSDFDRGARFGGVDDGRLGEGTKRCEEMVGAIWDVGFERDNPDRSMRNEHVNDGRSSAGISLEERKTVQRIQGKTLKEKGVNLKQTKRNPKKKRQLGGLESSVSEIKFLLYYSRNAILCVRDVLKNSSVSFQPNVPPSGEKRSFNPEFERLCPRYVLPLAHHKPNFSEEGADIEEMPLIMPKIYFFSIADIYRSGSLKESFVAVIARKRAFMYLASELEEDAERREDDGDEDVDAVGRAVRHVLQQL</sequence>
<protein>
    <submittedName>
        <fullName evidence="1">Os01g0287501 protein</fullName>
    </submittedName>
</protein>